<feature type="transmembrane region" description="Helical" evidence="10">
    <location>
        <begin position="120"/>
        <end position="137"/>
    </location>
</feature>
<feature type="transmembrane region" description="Helical" evidence="10">
    <location>
        <begin position="143"/>
        <end position="162"/>
    </location>
</feature>
<dbReference type="InterPro" id="IPR036890">
    <property type="entry name" value="HATPase_C_sf"/>
</dbReference>
<evidence type="ECO:0000256" key="5">
    <source>
        <dbReference type="ARBA" id="ARBA00022553"/>
    </source>
</evidence>
<name>A0A0K8NYI8_PISS1</name>
<dbReference type="Gene3D" id="1.10.287.130">
    <property type="match status" value="1"/>
</dbReference>
<dbReference type="Gene3D" id="3.30.565.10">
    <property type="entry name" value="Histidine kinase-like ATPase, C-terminal domain"/>
    <property type="match status" value="1"/>
</dbReference>
<keyword evidence="10" id="KW-1133">Transmembrane helix</keyword>
<dbReference type="OrthoDB" id="9785252at2"/>
<keyword evidence="8 12" id="KW-0418">Kinase</keyword>
<evidence type="ECO:0000313" key="12">
    <source>
        <dbReference type="EMBL" id="GAP35467.1"/>
    </source>
</evidence>
<evidence type="ECO:0000256" key="9">
    <source>
        <dbReference type="ARBA" id="ARBA00022840"/>
    </source>
</evidence>
<dbReference type="STRING" id="1547922.ISF6_1240"/>
<feature type="transmembrane region" description="Helical" evidence="10">
    <location>
        <begin position="90"/>
        <end position="108"/>
    </location>
</feature>
<dbReference type="GO" id="GO:0005524">
    <property type="term" value="F:ATP binding"/>
    <property type="evidence" value="ECO:0007669"/>
    <property type="project" value="UniProtKB-KW"/>
</dbReference>
<comment type="caution">
    <text evidence="12">The sequence shown here is derived from an EMBL/GenBank/DDBJ whole genome shotgun (WGS) entry which is preliminary data.</text>
</comment>
<feature type="domain" description="Histidine kinase" evidence="11">
    <location>
        <begin position="257"/>
        <end position="464"/>
    </location>
</feature>
<dbReference type="InterPro" id="IPR036097">
    <property type="entry name" value="HisK_dim/P_sf"/>
</dbReference>
<keyword evidence="10" id="KW-0472">Membrane</keyword>
<reference evidence="12 13" key="2">
    <citation type="journal article" date="2016" name="Science">
        <title>A bacterium that degrades and assimilates poly(ethylene terephthalate).</title>
        <authorList>
            <person name="Yoshida S."/>
            <person name="Hiraga K."/>
            <person name="Takehana T."/>
            <person name="Taniguchi I."/>
            <person name="Yamaji H."/>
            <person name="Maeda Y."/>
            <person name="Toyohara K."/>
            <person name="Miyamoto K."/>
            <person name="Kimura Y."/>
            <person name="Oda K."/>
        </authorList>
    </citation>
    <scope>NUCLEOTIDE SEQUENCE [LARGE SCALE GENOMIC DNA]</scope>
    <source>
        <strain evidence="13">NBRC 110686 / TISTR 2288 / 201-F6</strain>
    </source>
</reference>
<dbReference type="AlphaFoldDB" id="A0A0K8NYI8"/>
<evidence type="ECO:0000256" key="10">
    <source>
        <dbReference type="SAM" id="Phobius"/>
    </source>
</evidence>
<dbReference type="InterPro" id="IPR004358">
    <property type="entry name" value="Sig_transdc_His_kin-like_C"/>
</dbReference>
<dbReference type="InterPro" id="IPR050980">
    <property type="entry name" value="2C_sensor_his_kinase"/>
</dbReference>
<dbReference type="CDD" id="cd00082">
    <property type="entry name" value="HisKA"/>
    <property type="match status" value="1"/>
</dbReference>
<dbReference type="InterPro" id="IPR003594">
    <property type="entry name" value="HATPase_dom"/>
</dbReference>
<evidence type="ECO:0000259" key="11">
    <source>
        <dbReference type="PROSITE" id="PS50109"/>
    </source>
</evidence>
<keyword evidence="9" id="KW-0067">ATP-binding</keyword>
<dbReference type="GO" id="GO:0000155">
    <property type="term" value="F:phosphorelay sensor kinase activity"/>
    <property type="evidence" value="ECO:0007669"/>
    <property type="project" value="InterPro"/>
</dbReference>
<dbReference type="GO" id="GO:0005886">
    <property type="term" value="C:plasma membrane"/>
    <property type="evidence" value="ECO:0007669"/>
    <property type="project" value="UniProtKB-SubCell"/>
</dbReference>
<dbReference type="Pfam" id="PF02518">
    <property type="entry name" value="HATPase_c"/>
    <property type="match status" value="1"/>
</dbReference>
<dbReference type="SMART" id="SM00387">
    <property type="entry name" value="HATPase_c"/>
    <property type="match status" value="1"/>
</dbReference>
<keyword evidence="6 12" id="KW-0808">Transferase</keyword>
<dbReference type="EC" id="2.7.13.3" evidence="3"/>
<dbReference type="SUPFAM" id="SSF47384">
    <property type="entry name" value="Homodimeric domain of signal transducing histidine kinase"/>
    <property type="match status" value="1"/>
</dbReference>
<dbReference type="PANTHER" id="PTHR44936">
    <property type="entry name" value="SENSOR PROTEIN CREC"/>
    <property type="match status" value="1"/>
</dbReference>
<keyword evidence="13" id="KW-1185">Reference proteome</keyword>
<comment type="subcellular location">
    <subcellularLocation>
        <location evidence="2">Cell membrane</location>
        <topology evidence="2">Multi-pass membrane protein</topology>
    </subcellularLocation>
</comment>
<dbReference type="InterPro" id="IPR005467">
    <property type="entry name" value="His_kinase_dom"/>
</dbReference>
<accession>A0A0K8NYI8</accession>
<keyword evidence="10" id="KW-0812">Transmembrane</keyword>
<evidence type="ECO:0000256" key="1">
    <source>
        <dbReference type="ARBA" id="ARBA00000085"/>
    </source>
</evidence>
<feature type="transmembrane region" description="Helical" evidence="10">
    <location>
        <begin position="169"/>
        <end position="190"/>
    </location>
</feature>
<evidence type="ECO:0000256" key="6">
    <source>
        <dbReference type="ARBA" id="ARBA00022679"/>
    </source>
</evidence>
<evidence type="ECO:0000256" key="2">
    <source>
        <dbReference type="ARBA" id="ARBA00004651"/>
    </source>
</evidence>
<dbReference type="PROSITE" id="PS50109">
    <property type="entry name" value="HIS_KIN"/>
    <property type="match status" value="1"/>
</dbReference>
<dbReference type="SUPFAM" id="SSF55874">
    <property type="entry name" value="ATPase domain of HSP90 chaperone/DNA topoisomerase II/histidine kinase"/>
    <property type="match status" value="1"/>
</dbReference>
<keyword evidence="7" id="KW-0547">Nucleotide-binding</keyword>
<dbReference type="PANTHER" id="PTHR44936:SF10">
    <property type="entry name" value="SENSOR PROTEIN RSTB"/>
    <property type="match status" value="1"/>
</dbReference>
<evidence type="ECO:0000256" key="8">
    <source>
        <dbReference type="ARBA" id="ARBA00022777"/>
    </source>
</evidence>
<dbReference type="RefSeq" id="WP_082368120.1">
    <property type="nucleotide sequence ID" value="NZ_BBYR01000023.1"/>
</dbReference>
<feature type="transmembrane region" description="Helical" evidence="10">
    <location>
        <begin position="65"/>
        <end position="84"/>
    </location>
</feature>
<reference evidence="13" key="1">
    <citation type="submission" date="2015-07" db="EMBL/GenBank/DDBJ databases">
        <title>Discovery of a poly(ethylene terephthalate assimilation.</title>
        <authorList>
            <person name="Yoshida S."/>
            <person name="Hiraga K."/>
            <person name="Takehana T."/>
            <person name="Taniguchi I."/>
            <person name="Yamaji H."/>
            <person name="Maeda Y."/>
            <person name="Toyohara K."/>
            <person name="Miyamoto K."/>
            <person name="Kimura Y."/>
            <person name="Oda K."/>
        </authorList>
    </citation>
    <scope>NUCLEOTIDE SEQUENCE [LARGE SCALE GENOMIC DNA]</scope>
    <source>
        <strain evidence="13">NBRC 110686 / TISTR 2288 / 201-F6</strain>
    </source>
</reference>
<dbReference type="Proteomes" id="UP000037660">
    <property type="component" value="Unassembled WGS sequence"/>
</dbReference>
<organism evidence="12 13">
    <name type="scientific">Piscinibacter sakaiensis</name>
    <name type="common">Ideonella sakaiensis</name>
    <dbReference type="NCBI Taxonomy" id="1547922"/>
    <lineage>
        <taxon>Bacteria</taxon>
        <taxon>Pseudomonadati</taxon>
        <taxon>Pseudomonadota</taxon>
        <taxon>Betaproteobacteria</taxon>
        <taxon>Burkholderiales</taxon>
        <taxon>Sphaerotilaceae</taxon>
        <taxon>Piscinibacter</taxon>
    </lineage>
</organism>
<proteinExistence type="predicted"/>
<keyword evidence="5" id="KW-0597">Phosphoprotein</keyword>
<evidence type="ECO:0000256" key="7">
    <source>
        <dbReference type="ARBA" id="ARBA00022741"/>
    </source>
</evidence>
<keyword evidence="4" id="KW-1003">Cell membrane</keyword>
<sequence length="480" mass="50515">MATRTEAPALAGGAAAAIADPASPAGRAGPAGQAAPPATVARAGAGVVEALPEPNRDNLRQLIQLRWIAVVGQVLTIAGVSLGFGIALPLAPLAAVMAGLVLFNLASAWRLRQLRPIGDAELFVALAVDVAGLTLLLQQTGGAANPFVFLYLLQVVLAAVLLQPRWAWAIAGATAGAFVLLAAVGRPLALPLDPGGGLRDPYVWGLLVCFGLCAGLLVHFVHRIGANLRSRDARLADLRQRAAEEEHVVRMGLLASGAAHELGTPLATLSVILGDWQRMPPFTRDATLRQDLDEMQGQLRRCKDIVGGILLSAGEARGEAPAQTRLRNFLDELVADWRRHRPAATLRYTCRLAGNPRVVADPALKQTLANVLDNACEAGSGHVELDAWREGEDLLLGVRDDGPGFTPETLQRLGRPYNSSKGRPGGGLGLFLVVNVLRKLGGRLEARNREAGGALVTLRLPLAAIALDDAAADPEDPHAR</sequence>
<evidence type="ECO:0000313" key="13">
    <source>
        <dbReference type="Proteomes" id="UP000037660"/>
    </source>
</evidence>
<dbReference type="InterPro" id="IPR003661">
    <property type="entry name" value="HisK_dim/P_dom"/>
</dbReference>
<dbReference type="PRINTS" id="PR00344">
    <property type="entry name" value="BCTRLSENSOR"/>
</dbReference>
<gene>
    <name evidence="12" type="ORF">ISF6_1240</name>
</gene>
<evidence type="ECO:0000256" key="4">
    <source>
        <dbReference type="ARBA" id="ARBA00022475"/>
    </source>
</evidence>
<feature type="transmembrane region" description="Helical" evidence="10">
    <location>
        <begin position="202"/>
        <end position="221"/>
    </location>
</feature>
<dbReference type="EMBL" id="BBYR01000023">
    <property type="protein sequence ID" value="GAP35467.1"/>
    <property type="molecule type" value="Genomic_DNA"/>
</dbReference>
<evidence type="ECO:0000256" key="3">
    <source>
        <dbReference type="ARBA" id="ARBA00012438"/>
    </source>
</evidence>
<protein>
    <recommendedName>
        <fullName evidence="3">histidine kinase</fullName>
        <ecNumber evidence="3">2.7.13.3</ecNumber>
    </recommendedName>
</protein>
<comment type="catalytic activity">
    <reaction evidence="1">
        <text>ATP + protein L-histidine = ADP + protein N-phospho-L-histidine.</text>
        <dbReference type="EC" id="2.7.13.3"/>
    </reaction>
</comment>